<dbReference type="SMART" id="SM00175">
    <property type="entry name" value="RAB"/>
    <property type="match status" value="1"/>
</dbReference>
<protein>
    <recommendedName>
        <fullName evidence="8">Rhodopsin domain-containing protein</fullName>
    </recommendedName>
</protein>
<comment type="caution">
    <text evidence="9">The sequence shown here is derived from an EMBL/GenBank/DDBJ whole genome shotgun (WGS) entry which is preliminary data.</text>
</comment>
<feature type="transmembrane region" description="Helical" evidence="7">
    <location>
        <begin position="228"/>
        <end position="250"/>
    </location>
</feature>
<dbReference type="InterPro" id="IPR049326">
    <property type="entry name" value="Rhodopsin_dom_fungi"/>
</dbReference>
<feature type="domain" description="Rhodopsin" evidence="8">
    <location>
        <begin position="36"/>
        <end position="287"/>
    </location>
</feature>
<evidence type="ECO:0000256" key="7">
    <source>
        <dbReference type="SAM" id="Phobius"/>
    </source>
</evidence>
<dbReference type="PROSITE" id="PS51420">
    <property type="entry name" value="RHO"/>
    <property type="match status" value="1"/>
</dbReference>
<evidence type="ECO:0000313" key="9">
    <source>
        <dbReference type="EMBL" id="KAF7157611.1"/>
    </source>
</evidence>
<keyword evidence="2 7" id="KW-0812">Transmembrane</keyword>
<dbReference type="InterPro" id="IPR052337">
    <property type="entry name" value="SAT4-like"/>
</dbReference>
<dbReference type="SMART" id="SM00173">
    <property type="entry name" value="RAS"/>
    <property type="match status" value="1"/>
</dbReference>
<dbReference type="Pfam" id="PF20684">
    <property type="entry name" value="Fung_rhodopsin"/>
    <property type="match status" value="1"/>
</dbReference>
<dbReference type="NCBIfam" id="TIGR00231">
    <property type="entry name" value="small_GTP"/>
    <property type="match status" value="1"/>
</dbReference>
<dbReference type="PANTHER" id="PTHR33048:SF105">
    <property type="match status" value="1"/>
</dbReference>
<dbReference type="PRINTS" id="PR00449">
    <property type="entry name" value="RASTRNSFRMNG"/>
</dbReference>
<dbReference type="Gene3D" id="3.40.50.300">
    <property type="entry name" value="P-loop containing nucleotide triphosphate hydrolases"/>
    <property type="match status" value="1"/>
</dbReference>
<organism evidence="9 10">
    <name type="scientific">Aspergillus felis</name>
    <dbReference type="NCBI Taxonomy" id="1287682"/>
    <lineage>
        <taxon>Eukaryota</taxon>
        <taxon>Fungi</taxon>
        <taxon>Dikarya</taxon>
        <taxon>Ascomycota</taxon>
        <taxon>Pezizomycotina</taxon>
        <taxon>Eurotiomycetes</taxon>
        <taxon>Eurotiomycetidae</taxon>
        <taxon>Eurotiales</taxon>
        <taxon>Aspergillaceae</taxon>
        <taxon>Aspergillus</taxon>
        <taxon>Aspergillus subgen. Fumigati</taxon>
    </lineage>
</organism>
<evidence type="ECO:0000256" key="5">
    <source>
        <dbReference type="ARBA" id="ARBA00038359"/>
    </source>
</evidence>
<feature type="transmembrane region" description="Helical" evidence="7">
    <location>
        <begin position="23"/>
        <end position="41"/>
    </location>
</feature>
<proteinExistence type="inferred from homology"/>
<reference evidence="9" key="1">
    <citation type="submission" date="2020-06" db="EMBL/GenBank/DDBJ databases">
        <title>Draft genome sequences of strains closely related to Aspergillus parafelis and Aspergillus hiratsukae.</title>
        <authorList>
            <person name="Dos Santos R.A.C."/>
            <person name="Rivero-Menendez O."/>
            <person name="Steenwyk J.L."/>
            <person name="Mead M.E."/>
            <person name="Goldman G.H."/>
            <person name="Alastruey-Izquierdo A."/>
            <person name="Rokas A."/>
        </authorList>
    </citation>
    <scope>NUCLEOTIDE SEQUENCE</scope>
    <source>
        <strain evidence="9">CNM-CM5623</strain>
    </source>
</reference>
<gene>
    <name evidence="9" type="ORF">CNMCM5623_001985</name>
</gene>
<dbReference type="GO" id="GO:0016020">
    <property type="term" value="C:membrane"/>
    <property type="evidence" value="ECO:0007669"/>
    <property type="project" value="UniProtKB-SubCell"/>
</dbReference>
<dbReference type="InterPro" id="IPR001806">
    <property type="entry name" value="Small_GTPase"/>
</dbReference>
<feature type="transmembrane region" description="Helical" evidence="7">
    <location>
        <begin position="147"/>
        <end position="173"/>
    </location>
</feature>
<dbReference type="InterPro" id="IPR005225">
    <property type="entry name" value="Small_GTP-bd"/>
</dbReference>
<feature type="transmembrane region" description="Helical" evidence="7">
    <location>
        <begin position="53"/>
        <end position="73"/>
    </location>
</feature>
<evidence type="ECO:0000313" key="10">
    <source>
        <dbReference type="Proteomes" id="UP000654922"/>
    </source>
</evidence>
<dbReference type="OrthoDB" id="2988756at2759"/>
<comment type="subcellular location">
    <subcellularLocation>
        <location evidence="1">Membrane</location>
        <topology evidence="1">Multi-pass membrane protein</topology>
    </subcellularLocation>
</comment>
<dbReference type="SMART" id="SM00174">
    <property type="entry name" value="RHO"/>
    <property type="match status" value="1"/>
</dbReference>
<evidence type="ECO:0000256" key="3">
    <source>
        <dbReference type="ARBA" id="ARBA00022989"/>
    </source>
</evidence>
<keyword evidence="3 7" id="KW-1133">Transmembrane helix</keyword>
<evidence type="ECO:0000256" key="1">
    <source>
        <dbReference type="ARBA" id="ARBA00004141"/>
    </source>
</evidence>
<dbReference type="Proteomes" id="UP000654922">
    <property type="component" value="Unassembled WGS sequence"/>
</dbReference>
<evidence type="ECO:0000256" key="6">
    <source>
        <dbReference type="SAM" id="MobiDB-lite"/>
    </source>
</evidence>
<name>A0A8H6PPA5_9EURO</name>
<dbReference type="CDD" id="cd00157">
    <property type="entry name" value="Rho"/>
    <property type="match status" value="1"/>
</dbReference>
<sequence>MSTDSAADDAAQAALYRSTVEHWTLYAIGVSVTLLRTYSRVRAVGFRHLQAEDFLVWVAIVFYSAQTALAYSVGHVAHGLANNGLTDAERAALSPDDPEYRLRVIGSKIQVAGWTTYSVLIWSLKLSMLAFYLRLTDGLGHRYRNPVYVGFALVIGTFLVSVITIFAACQPFHKYWQINPDPGNACQAAISRPIVWASFASNVSTDIYLILIPIPMLWKSSLKLLKKIAATIVFGAGLFVLVCAILKSVFVLVDPVHGAQLAGEWGTREAFVAVVTTNLPMVFHLLRVWLSKLFGTAFGSSQKTYKFPSGFQTIGGGAGESSSRNRRGPPTAHPISANLTFSESEERIVDDVKMNNLEAFGAPSTGREHPSRGIVVSNQIEITHENRNSHLGGNERPRRGNCSSLALEGFRVGNQASLQKYERERPLTSEGPHSGCVLLGDNGVGKSTLLTRYVTNQFCTPDFRVFDYCAVDVSVDGQSYTLALWDTWNDEERNRLRRLAYPNTNVFLICFSVISRQSFSSVEYYWFHELRSCCSGVPWLLVGTQVDARDNNSSMKVKEDWRRHVTCQEGERMARKLGAASANTPTLSIEIVPTSSVISLDNPRGFIVTIRRAEDDCDKPCIFRWNFLRDGWGPSGFMLFQQTPDGLKRVEGTPKSPPPQTLKLTGYEVETEELLPGQTLRRNIGHPYPFWDHMIAGEKYQLFWPGAEYALWAWGTLHEHWDQEIGVNSGLPPVVIPGGACCSFTCVEVEELSDSEPDDPRVEKEDRM</sequence>
<dbReference type="SUPFAM" id="SSF52540">
    <property type="entry name" value="P-loop containing nucleoside triphosphate hydrolases"/>
    <property type="match status" value="1"/>
</dbReference>
<dbReference type="GO" id="GO:0003924">
    <property type="term" value="F:GTPase activity"/>
    <property type="evidence" value="ECO:0007669"/>
    <property type="project" value="InterPro"/>
</dbReference>
<dbReference type="InterPro" id="IPR027417">
    <property type="entry name" value="P-loop_NTPase"/>
</dbReference>
<evidence type="ECO:0000256" key="2">
    <source>
        <dbReference type="ARBA" id="ARBA00022692"/>
    </source>
</evidence>
<evidence type="ECO:0000259" key="8">
    <source>
        <dbReference type="Pfam" id="PF20684"/>
    </source>
</evidence>
<feature type="region of interest" description="Disordered" evidence="6">
    <location>
        <begin position="316"/>
        <end position="336"/>
    </location>
</feature>
<feature type="transmembrane region" description="Helical" evidence="7">
    <location>
        <begin position="114"/>
        <end position="135"/>
    </location>
</feature>
<keyword evidence="4 7" id="KW-0472">Membrane</keyword>
<accession>A0A8H6PPA5</accession>
<dbReference type="PROSITE" id="PS51419">
    <property type="entry name" value="RAB"/>
    <property type="match status" value="1"/>
</dbReference>
<feature type="transmembrane region" description="Helical" evidence="7">
    <location>
        <begin position="270"/>
        <end position="290"/>
    </location>
</feature>
<dbReference type="GO" id="GO:0005525">
    <property type="term" value="F:GTP binding"/>
    <property type="evidence" value="ECO:0007669"/>
    <property type="project" value="InterPro"/>
</dbReference>
<dbReference type="EMBL" id="JACBAE010001391">
    <property type="protein sequence ID" value="KAF7157611.1"/>
    <property type="molecule type" value="Genomic_DNA"/>
</dbReference>
<evidence type="ECO:0000256" key="4">
    <source>
        <dbReference type="ARBA" id="ARBA00023136"/>
    </source>
</evidence>
<comment type="similarity">
    <text evidence="5">Belongs to the SAT4 family.</text>
</comment>
<dbReference type="AlphaFoldDB" id="A0A8H6PPA5"/>
<dbReference type="Pfam" id="PF00071">
    <property type="entry name" value="Ras"/>
    <property type="match status" value="1"/>
</dbReference>
<dbReference type="PROSITE" id="PS51421">
    <property type="entry name" value="RAS"/>
    <property type="match status" value="1"/>
</dbReference>
<dbReference type="PANTHER" id="PTHR33048">
    <property type="entry name" value="PTH11-LIKE INTEGRAL MEMBRANE PROTEIN (AFU_ORTHOLOGUE AFUA_5G11245)"/>
    <property type="match status" value="1"/>
</dbReference>